<accession>A0A9P4SK37</accession>
<evidence type="ECO:0000313" key="8">
    <source>
        <dbReference type="Proteomes" id="UP000799429"/>
    </source>
</evidence>
<name>A0A9P4SK37_9PEZI</name>
<evidence type="ECO:0000256" key="3">
    <source>
        <dbReference type="ARBA" id="ARBA00005229"/>
    </source>
</evidence>
<comment type="caution">
    <text evidence="7">The sequence shown here is derived from an EMBL/GenBank/DDBJ whole genome shotgun (WGS) entry which is preliminary data.</text>
</comment>
<evidence type="ECO:0000256" key="6">
    <source>
        <dbReference type="ARBA" id="ARBA00023242"/>
    </source>
</evidence>
<dbReference type="CDD" id="cd11692">
    <property type="entry name" value="HRI1_N_like"/>
    <property type="match status" value="1"/>
</dbReference>
<sequence length="266" mass="30122">MTSSNVSKRKWINWHPTTPETREELTSTLVLTSRRDIFVDVRLYTSSNSGDQAPESDSNLYSGVEWAFAGTARSKDLDDGTRHCQWSHWVDSKVPLAEEPPVDQGVMTDFEGNEMLQLEKGEMANPATGVVSPYEELWEDVAIEPVEAEPYLRCVVLVTESTESATRGVVIRLGRFCQGILKIGEDTTVERWEWNLYGREPNPNENKAGNGVWRQVRYGQHSLPCAVATSDDVKLGQSVKFGAPRELRWVVHDVYDWSELKNLDNF</sequence>
<evidence type="ECO:0000256" key="2">
    <source>
        <dbReference type="ARBA" id="ARBA00004496"/>
    </source>
</evidence>
<proteinExistence type="inferred from homology"/>
<dbReference type="InterPro" id="IPR031818">
    <property type="entry name" value="Hri1"/>
</dbReference>
<dbReference type="InterPro" id="IPR038744">
    <property type="entry name" value="Hri1_N"/>
</dbReference>
<protein>
    <recommendedName>
        <fullName evidence="4">Protein HRI1</fullName>
    </recommendedName>
</protein>
<evidence type="ECO:0000256" key="4">
    <source>
        <dbReference type="ARBA" id="ARBA00017063"/>
    </source>
</evidence>
<dbReference type="GO" id="GO:0005737">
    <property type="term" value="C:cytoplasm"/>
    <property type="evidence" value="ECO:0007669"/>
    <property type="project" value="UniProtKB-SubCell"/>
</dbReference>
<dbReference type="EMBL" id="MU006089">
    <property type="protein sequence ID" value="KAF2843277.1"/>
    <property type="molecule type" value="Genomic_DNA"/>
</dbReference>
<dbReference type="Proteomes" id="UP000799429">
    <property type="component" value="Unassembled WGS sequence"/>
</dbReference>
<dbReference type="OrthoDB" id="4045395at2759"/>
<keyword evidence="6" id="KW-0539">Nucleus</keyword>
<gene>
    <name evidence="7" type="ORF">M501DRAFT_994147</name>
</gene>
<dbReference type="CDD" id="cd11693">
    <property type="entry name" value="HRI1_C_like"/>
    <property type="match status" value="1"/>
</dbReference>
<evidence type="ECO:0000256" key="5">
    <source>
        <dbReference type="ARBA" id="ARBA00022490"/>
    </source>
</evidence>
<dbReference type="InterPro" id="IPR043047">
    <property type="entry name" value="Hri1_N_sf"/>
</dbReference>
<dbReference type="GO" id="GO:0005634">
    <property type="term" value="C:nucleus"/>
    <property type="evidence" value="ECO:0007669"/>
    <property type="project" value="UniProtKB-SubCell"/>
</dbReference>
<keyword evidence="8" id="KW-1185">Reference proteome</keyword>
<dbReference type="AlphaFoldDB" id="A0A9P4SK37"/>
<evidence type="ECO:0000256" key="1">
    <source>
        <dbReference type="ARBA" id="ARBA00004123"/>
    </source>
</evidence>
<dbReference type="Gene3D" id="2.40.128.320">
    <property type="entry name" value="Protein HRI1, N-terminal domain"/>
    <property type="match status" value="1"/>
</dbReference>
<reference evidence="7" key="1">
    <citation type="journal article" date="2020" name="Stud. Mycol.">
        <title>101 Dothideomycetes genomes: a test case for predicting lifestyles and emergence of pathogens.</title>
        <authorList>
            <person name="Haridas S."/>
            <person name="Albert R."/>
            <person name="Binder M."/>
            <person name="Bloem J."/>
            <person name="Labutti K."/>
            <person name="Salamov A."/>
            <person name="Andreopoulos B."/>
            <person name="Baker S."/>
            <person name="Barry K."/>
            <person name="Bills G."/>
            <person name="Bluhm B."/>
            <person name="Cannon C."/>
            <person name="Castanera R."/>
            <person name="Culley D."/>
            <person name="Daum C."/>
            <person name="Ezra D."/>
            <person name="Gonzalez J."/>
            <person name="Henrissat B."/>
            <person name="Kuo A."/>
            <person name="Liang C."/>
            <person name="Lipzen A."/>
            <person name="Lutzoni F."/>
            <person name="Magnuson J."/>
            <person name="Mondo S."/>
            <person name="Nolan M."/>
            <person name="Ohm R."/>
            <person name="Pangilinan J."/>
            <person name="Park H.-J."/>
            <person name="Ramirez L."/>
            <person name="Alfaro M."/>
            <person name="Sun H."/>
            <person name="Tritt A."/>
            <person name="Yoshinaga Y."/>
            <person name="Zwiers L.-H."/>
            <person name="Turgeon B."/>
            <person name="Goodwin S."/>
            <person name="Spatafora J."/>
            <person name="Crous P."/>
            <person name="Grigoriev I."/>
        </authorList>
    </citation>
    <scope>NUCLEOTIDE SEQUENCE</scope>
    <source>
        <strain evidence="7">CBS 101060</strain>
    </source>
</reference>
<comment type="similarity">
    <text evidence="3">Belongs to the HRI1 family.</text>
</comment>
<comment type="subcellular location">
    <subcellularLocation>
        <location evidence="2">Cytoplasm</location>
    </subcellularLocation>
    <subcellularLocation>
        <location evidence="1">Nucleus</location>
    </subcellularLocation>
</comment>
<dbReference type="Pfam" id="PF16815">
    <property type="entry name" value="HRI1"/>
    <property type="match status" value="1"/>
</dbReference>
<organism evidence="7 8">
    <name type="scientific">Patellaria atrata CBS 101060</name>
    <dbReference type="NCBI Taxonomy" id="1346257"/>
    <lineage>
        <taxon>Eukaryota</taxon>
        <taxon>Fungi</taxon>
        <taxon>Dikarya</taxon>
        <taxon>Ascomycota</taxon>
        <taxon>Pezizomycotina</taxon>
        <taxon>Dothideomycetes</taxon>
        <taxon>Dothideomycetes incertae sedis</taxon>
        <taxon>Patellariales</taxon>
        <taxon>Patellariaceae</taxon>
        <taxon>Patellaria</taxon>
    </lineage>
</organism>
<evidence type="ECO:0000313" key="7">
    <source>
        <dbReference type="EMBL" id="KAF2843277.1"/>
    </source>
</evidence>
<keyword evidence="5" id="KW-0963">Cytoplasm</keyword>